<proteinExistence type="inferred from homology"/>
<accession>A0A814G2F8</accession>
<evidence type="ECO:0000313" key="10">
    <source>
        <dbReference type="EMBL" id="CAF0990357.1"/>
    </source>
</evidence>
<evidence type="ECO:0000256" key="7">
    <source>
        <dbReference type="ARBA" id="ARBA00023273"/>
    </source>
</evidence>
<comment type="subcellular location">
    <subcellularLocation>
        <location evidence="1 9">Cell projection</location>
        <location evidence="1 9">Cilium</location>
    </subcellularLocation>
</comment>
<comment type="similarity">
    <text evidence="2 9">Belongs to the TTC30/dfy-1/fleer family.</text>
</comment>
<keyword evidence="11" id="KW-1185">Reference proteome</keyword>
<dbReference type="AlphaFoldDB" id="A0A814G2F8"/>
<organism evidence="10 11">
    <name type="scientific">Adineta ricciae</name>
    <name type="common">Rotifer</name>
    <dbReference type="NCBI Taxonomy" id="249248"/>
    <lineage>
        <taxon>Eukaryota</taxon>
        <taxon>Metazoa</taxon>
        <taxon>Spiralia</taxon>
        <taxon>Gnathifera</taxon>
        <taxon>Rotifera</taxon>
        <taxon>Eurotatoria</taxon>
        <taxon>Bdelloidea</taxon>
        <taxon>Adinetida</taxon>
        <taxon>Adinetidae</taxon>
        <taxon>Adineta</taxon>
    </lineage>
</organism>
<keyword evidence="7 9" id="KW-0966">Cell projection</keyword>
<evidence type="ECO:0000256" key="8">
    <source>
        <dbReference type="PROSITE-ProRule" id="PRU00339"/>
    </source>
</evidence>
<evidence type="ECO:0000256" key="3">
    <source>
        <dbReference type="ARBA" id="ARBA00022737"/>
    </source>
</evidence>
<dbReference type="GO" id="GO:0120170">
    <property type="term" value="F:intraciliary transport particle B binding"/>
    <property type="evidence" value="ECO:0007669"/>
    <property type="project" value="TreeGrafter"/>
</dbReference>
<keyword evidence="5 8" id="KW-0802">TPR repeat</keyword>
<dbReference type="Pfam" id="PF13174">
    <property type="entry name" value="TPR_6"/>
    <property type="match status" value="1"/>
</dbReference>
<evidence type="ECO:0000256" key="4">
    <source>
        <dbReference type="ARBA" id="ARBA00022794"/>
    </source>
</evidence>
<dbReference type="InterPro" id="IPR011990">
    <property type="entry name" value="TPR-like_helical_dom_sf"/>
</dbReference>
<feature type="repeat" description="TPR" evidence="8">
    <location>
        <begin position="139"/>
        <end position="172"/>
    </location>
</feature>
<dbReference type="GO" id="GO:0042073">
    <property type="term" value="P:intraciliary transport"/>
    <property type="evidence" value="ECO:0007669"/>
    <property type="project" value="UniProtKB-UniRule"/>
</dbReference>
<comment type="caution">
    <text evidence="10">The sequence shown here is derived from an EMBL/GenBank/DDBJ whole genome shotgun (WGS) entry which is preliminary data.</text>
</comment>
<dbReference type="PROSITE" id="PS50005">
    <property type="entry name" value="TPR"/>
    <property type="match status" value="2"/>
</dbReference>
<dbReference type="SUPFAM" id="SSF48452">
    <property type="entry name" value="TPR-like"/>
    <property type="match status" value="2"/>
</dbReference>
<evidence type="ECO:0000256" key="6">
    <source>
        <dbReference type="ARBA" id="ARBA00023069"/>
    </source>
</evidence>
<keyword evidence="3" id="KW-0677">Repeat</keyword>
<evidence type="ECO:0000256" key="1">
    <source>
        <dbReference type="ARBA" id="ARBA00004138"/>
    </source>
</evidence>
<keyword evidence="4 9" id="KW-0970">Cilium biogenesis/degradation</keyword>
<feature type="repeat" description="TPR" evidence="8">
    <location>
        <begin position="41"/>
        <end position="74"/>
    </location>
</feature>
<name>A0A814G2F8_ADIRI</name>
<comment type="function">
    <text evidence="9">Required for polyglutamylation of axonemal tubulin. Plays a role in anterograde intraflagellar transport (IFT), the process by which cilia precursors are transported from the base of the cilium to the site of their incorporation at the tip.</text>
</comment>
<dbReference type="GO" id="GO:0030992">
    <property type="term" value="C:intraciliary transport particle B"/>
    <property type="evidence" value="ECO:0007669"/>
    <property type="project" value="TreeGrafter"/>
</dbReference>
<dbReference type="EMBL" id="CAJNOR010000719">
    <property type="protein sequence ID" value="CAF0990357.1"/>
    <property type="molecule type" value="Genomic_DNA"/>
</dbReference>
<protein>
    <recommendedName>
        <fullName evidence="9">Tetratricopeptide repeat protein 30</fullName>
    </recommendedName>
</protein>
<dbReference type="PANTHER" id="PTHR20931">
    <property type="entry name" value="TETRATRICOPEPTIDE REPEAT PROTEIN 30"/>
    <property type="match status" value="1"/>
</dbReference>
<dbReference type="InterPro" id="IPR019734">
    <property type="entry name" value="TPR_rpt"/>
</dbReference>
<reference evidence="10" key="1">
    <citation type="submission" date="2021-02" db="EMBL/GenBank/DDBJ databases">
        <authorList>
            <person name="Nowell W R."/>
        </authorList>
    </citation>
    <scope>NUCLEOTIDE SEQUENCE</scope>
</reference>
<keyword evidence="6 9" id="KW-0969">Cilium</keyword>
<dbReference type="GO" id="GO:0005879">
    <property type="term" value="C:axonemal microtubule"/>
    <property type="evidence" value="ECO:0007669"/>
    <property type="project" value="UniProtKB-UniRule"/>
</dbReference>
<evidence type="ECO:0000256" key="2">
    <source>
        <dbReference type="ARBA" id="ARBA00009522"/>
    </source>
</evidence>
<dbReference type="Pfam" id="PF14559">
    <property type="entry name" value="TPR_19"/>
    <property type="match status" value="1"/>
</dbReference>
<dbReference type="Gene3D" id="1.25.40.10">
    <property type="entry name" value="Tetratricopeptide repeat domain"/>
    <property type="match status" value="3"/>
</dbReference>
<evidence type="ECO:0000313" key="11">
    <source>
        <dbReference type="Proteomes" id="UP000663828"/>
    </source>
</evidence>
<sequence>MDYDSANTDMTSKVYSLIRDKKYQQAINVLSYQNQSQPRCRPTLSLLAYCYYYSQDFTQAADCYEQLVQISPEIDDYKFAFGQSLYKCDLFDEALRVLNQIEQPTLMNNVRKLQAAICYAKEDVKACQSYIDQCNDDDPDTVINTGCILYKEGKFDEALKYFTKAQQLTGYNSKVWYNIALCYYEMKQYAQAVQHLGAIVEKGIKDYPELSIGMQTEGIDITSVGNTNTLQESTLVEAFNLRAAIEFLLKNNTAAREALTDMPPRNDSELDRITLHNLAIMNMEDDPSGGFAKLTFLIGGDNFPPETFVNLCLLYLKYDYYDLAADLLAENTDMTFKYMEPYIYEFIEAKIVQQTAPDAAFRKFDDLAGTLIEQLRRLVKEVQENRRSQKDEQVKKKIQEYDTTLEKYVPVLMAQANIYWIQENYNAVEKIFRKSVEFCNDNEIWKLNVAHVLFMQDNKYKEAIGFYDPIVRKHEDNLLSVSPIVLANLCVSHIMTSQNEEAEELMRKIEREEDKLPFETPDNKVFHLCIVNLVIGTLYCAKNNYEFGIARVMKSLEPYQKKLGTDTWFYTKRCFLSLFENMARHSVIIRDQVLMEMLHFLSHCESWGRDVKANFVSPLTNKPIHAGKNTVAYEARYLKTLLLDLLKLDG</sequence>
<dbReference type="InterPro" id="IPR039941">
    <property type="entry name" value="TT30"/>
</dbReference>
<dbReference type="Proteomes" id="UP000663828">
    <property type="component" value="Unassembled WGS sequence"/>
</dbReference>
<gene>
    <name evidence="10" type="ORF">XAT740_LOCUS12662</name>
</gene>
<dbReference type="SMART" id="SM00028">
    <property type="entry name" value="TPR"/>
    <property type="match status" value="4"/>
</dbReference>
<evidence type="ECO:0000256" key="9">
    <source>
        <dbReference type="RuleBase" id="RU367070"/>
    </source>
</evidence>
<dbReference type="FunFam" id="1.25.40.10:FF:000186">
    <property type="entry name" value="Tetratricopeptide repeat domain 30A"/>
    <property type="match status" value="1"/>
</dbReference>
<evidence type="ECO:0000256" key="5">
    <source>
        <dbReference type="ARBA" id="ARBA00022803"/>
    </source>
</evidence>
<dbReference type="PANTHER" id="PTHR20931:SF0">
    <property type="entry name" value="TETRATRICOPEPTIDE REPEAT PROTEIN 30"/>
    <property type="match status" value="1"/>
</dbReference>